<evidence type="ECO:0000256" key="7">
    <source>
        <dbReference type="ARBA" id="ARBA00022801"/>
    </source>
</evidence>
<evidence type="ECO:0000313" key="23">
    <source>
        <dbReference type="Proteomes" id="UP001201240"/>
    </source>
</evidence>
<dbReference type="GO" id="GO:0003690">
    <property type="term" value="F:double-stranded DNA binding"/>
    <property type="evidence" value="ECO:0007669"/>
    <property type="project" value="UniProtKB-ARBA"/>
</dbReference>
<reference evidence="19 22" key="2">
    <citation type="submission" date="2019-07" db="EMBL/GenBank/DDBJ databases">
        <title>Comparative genomics of three clinical Ureaplasma species: analysis of their core genomes and virulence factors.</title>
        <authorList>
            <person name="Yang T."/>
            <person name="Zhang Y."/>
            <person name="Li X."/>
            <person name="Kong Y."/>
            <person name="Yu H."/>
            <person name="Ruan Z."/>
            <person name="Xie X."/>
            <person name="Zhang J."/>
        </authorList>
    </citation>
    <scope>NUCLEOTIDE SEQUENCE [LARGE SCALE GENOMIC DNA]</scope>
    <source>
        <strain evidence="19 22">132</strain>
    </source>
</reference>
<keyword evidence="11 15" id="KW-0456">Lyase</keyword>
<sequence>MPELPEVQTIVDYLNLNVLNLLIKKVIVHLPKILKNKTPAEFENLLVNHKITNIKRLGKYLLFFLDNNLVLSVHLRMEGKFYYQPKDEWFNLAHTHIIIEFENGMQLRYNDTRQFGTFHIYEQESFLDSKELKKIALDPLDANFTPQYLYEKLKKSNKAIKTALLDQSNVSGIGNIYADEILFATKIFPTTLAKDLTIKDYENIAKEAKRILLLSIQNKGTTIHTYKFGNDETGMFQKMLLVHTHAKKPCQTCGTIIQKTKVNGRGTYYCSNCQNQK</sequence>
<evidence type="ECO:0000256" key="2">
    <source>
        <dbReference type="ARBA" id="ARBA00009409"/>
    </source>
</evidence>
<evidence type="ECO:0000256" key="10">
    <source>
        <dbReference type="ARBA" id="ARBA00023204"/>
    </source>
</evidence>
<evidence type="ECO:0000256" key="9">
    <source>
        <dbReference type="ARBA" id="ARBA00023125"/>
    </source>
</evidence>
<dbReference type="RefSeq" id="WP_004025792.1">
    <property type="nucleotide sequence ID" value="NZ_CAMXZD010000005.1"/>
</dbReference>
<dbReference type="Pfam" id="PF06831">
    <property type="entry name" value="H2TH"/>
    <property type="match status" value="1"/>
</dbReference>
<feature type="active site" description="Proton donor; for delta-elimination activity" evidence="15">
    <location>
        <position position="265"/>
    </location>
</feature>
<accession>A0AAP9ACX0</accession>
<dbReference type="SUPFAM" id="SSF81624">
    <property type="entry name" value="N-terminal domain of MutM-like DNA repair proteins"/>
    <property type="match status" value="1"/>
</dbReference>
<dbReference type="NCBIfam" id="TIGR00577">
    <property type="entry name" value="fpg"/>
    <property type="match status" value="1"/>
</dbReference>
<organism evidence="19 22">
    <name type="scientific">Ureaplasma urealyticum</name>
    <name type="common">Ureaplasma urealyticum biotype 2</name>
    <dbReference type="NCBI Taxonomy" id="2130"/>
    <lineage>
        <taxon>Bacteria</taxon>
        <taxon>Bacillati</taxon>
        <taxon>Mycoplasmatota</taxon>
        <taxon>Mycoplasmoidales</taxon>
        <taxon>Mycoplasmoidaceae</taxon>
        <taxon>Ureaplasma</taxon>
    </lineage>
</organism>
<evidence type="ECO:0000256" key="11">
    <source>
        <dbReference type="ARBA" id="ARBA00023239"/>
    </source>
</evidence>
<evidence type="ECO:0000256" key="6">
    <source>
        <dbReference type="ARBA" id="ARBA00022771"/>
    </source>
</evidence>
<dbReference type="PROSITE" id="PS51066">
    <property type="entry name" value="ZF_FPG_2"/>
    <property type="match status" value="1"/>
</dbReference>
<dbReference type="InterPro" id="IPR000214">
    <property type="entry name" value="Znf_DNA_glyclase/AP_lyase"/>
</dbReference>
<comment type="function">
    <text evidence="15">Involved in base excision repair of DNA damaged by oxidation or by mutagenic agents. Acts as DNA glycosylase that recognizes and removes damaged bases. Has a preference for oxidized purines, such as 7,8-dihydro-8-oxoguanine (8-oxoG). Has AP (apurinic/apyrimidinic) lyase activity and introduces nicks in the DNA strand. Cleaves the DNA backbone by beta-delta elimination to generate a single-strand break at the site of the removed base with both 3'- and 5'-phosphates.</text>
</comment>
<dbReference type="InterPro" id="IPR012319">
    <property type="entry name" value="FPG_cat"/>
</dbReference>
<evidence type="ECO:0000256" key="15">
    <source>
        <dbReference type="HAMAP-Rule" id="MF_00103"/>
    </source>
</evidence>
<dbReference type="EC" id="4.2.99.18" evidence="15"/>
<dbReference type="Pfam" id="PF01149">
    <property type="entry name" value="Fapy_DNA_glyco"/>
    <property type="match status" value="1"/>
</dbReference>
<comment type="cofactor">
    <cofactor evidence="15">
        <name>Zn(2+)</name>
        <dbReference type="ChEBI" id="CHEBI:29105"/>
    </cofactor>
    <text evidence="15">Binds 1 zinc ion per subunit.</text>
</comment>
<evidence type="ECO:0000256" key="13">
    <source>
        <dbReference type="ARBA" id="ARBA00023295"/>
    </source>
</evidence>
<feature type="active site" description="Proton donor" evidence="15">
    <location>
        <position position="3"/>
    </location>
</feature>
<evidence type="ECO:0000313" key="20">
    <source>
        <dbReference type="EMBL" id="RCJ01074.1"/>
    </source>
</evidence>
<keyword evidence="5 15" id="KW-0227">DNA damage</keyword>
<dbReference type="PROSITE" id="PS01242">
    <property type="entry name" value="ZF_FPG_1"/>
    <property type="match status" value="1"/>
</dbReference>
<dbReference type="GO" id="GO:0034039">
    <property type="term" value="F:8-oxo-7,8-dihydroguanine DNA N-glycosylase activity"/>
    <property type="evidence" value="ECO:0007669"/>
    <property type="project" value="TreeGrafter"/>
</dbReference>
<evidence type="ECO:0000256" key="4">
    <source>
        <dbReference type="ARBA" id="ARBA00022723"/>
    </source>
</evidence>
<evidence type="ECO:0000313" key="18">
    <source>
        <dbReference type="EMBL" id="MCF1349092.1"/>
    </source>
</evidence>
<dbReference type="GO" id="GO:0006284">
    <property type="term" value="P:base-excision repair"/>
    <property type="evidence" value="ECO:0007669"/>
    <property type="project" value="InterPro"/>
</dbReference>
<keyword evidence="8 15" id="KW-0862">Zinc</keyword>
<keyword evidence="10 15" id="KW-0234">DNA repair</keyword>
<dbReference type="Proteomes" id="UP000318231">
    <property type="component" value="Chromosome"/>
</dbReference>
<dbReference type="PANTHER" id="PTHR22993:SF9">
    <property type="entry name" value="FORMAMIDOPYRIMIDINE-DNA GLYCOSYLASE"/>
    <property type="match status" value="1"/>
</dbReference>
<dbReference type="GeneID" id="93848930"/>
<proteinExistence type="inferred from homology"/>
<dbReference type="SMART" id="SM00898">
    <property type="entry name" value="Fapy_DNA_glyco"/>
    <property type="match status" value="1"/>
</dbReference>
<dbReference type="AlphaFoldDB" id="A0AAP9ACX0"/>
<dbReference type="Proteomes" id="UP001201240">
    <property type="component" value="Unassembled WGS sequence"/>
</dbReference>
<dbReference type="PANTHER" id="PTHR22993">
    <property type="entry name" value="FORMAMIDOPYRIMIDINE-DNA GLYCOSYLASE"/>
    <property type="match status" value="1"/>
</dbReference>
<dbReference type="GO" id="GO:0140078">
    <property type="term" value="F:class I DNA-(apurinic or apyrimidinic site) endonuclease activity"/>
    <property type="evidence" value="ECO:0007669"/>
    <property type="project" value="UniProtKB-EC"/>
</dbReference>
<feature type="binding site" evidence="15">
    <location>
        <position position="113"/>
    </location>
    <ligand>
        <name>DNA</name>
        <dbReference type="ChEBI" id="CHEBI:16991"/>
    </ligand>
</feature>
<evidence type="ECO:0000256" key="1">
    <source>
        <dbReference type="ARBA" id="ARBA00001668"/>
    </source>
</evidence>
<keyword evidence="13 15" id="KW-0326">Glycosidase</keyword>
<dbReference type="InterPro" id="IPR010663">
    <property type="entry name" value="Znf_FPG/IleRS"/>
</dbReference>
<name>A0AAP9ACX0_UREUR</name>
<feature type="domain" description="Formamidopyrimidine-DNA glycosylase catalytic" evidence="17">
    <location>
        <begin position="2"/>
        <end position="116"/>
    </location>
</feature>
<evidence type="ECO:0000256" key="14">
    <source>
        <dbReference type="ARBA" id="ARBA00044632"/>
    </source>
</evidence>
<dbReference type="EMBL" id="CP041200">
    <property type="protein sequence ID" value="QDI65214.1"/>
    <property type="molecule type" value="Genomic_DNA"/>
</dbReference>
<dbReference type="InterPro" id="IPR020629">
    <property type="entry name" value="FPG_Glyclase"/>
</dbReference>
<dbReference type="EC" id="3.2.2.23" evidence="15"/>
<keyword evidence="7 15" id="KW-0378">Hydrolase</keyword>
<keyword evidence="6 15" id="KW-0863">Zinc-finger</keyword>
<evidence type="ECO:0000256" key="8">
    <source>
        <dbReference type="ARBA" id="ARBA00022833"/>
    </source>
</evidence>
<feature type="binding site" evidence="15">
    <location>
        <position position="94"/>
    </location>
    <ligand>
        <name>DNA</name>
        <dbReference type="ChEBI" id="CHEBI:16991"/>
    </ligand>
</feature>
<dbReference type="CDD" id="cd08966">
    <property type="entry name" value="EcFpg-like_N"/>
    <property type="match status" value="1"/>
</dbReference>
<reference evidence="20 21" key="1">
    <citation type="submission" date="2018-07" db="EMBL/GenBank/DDBJ databases">
        <title>Ureaplasma urealyticum 1000 the multidrug-resistant clinical isolate obtained from scrapings of the urogenital tract of a woman with inflammatory diseases of the reproductive organs.</title>
        <authorList>
            <person name="Kolesnikova E.A."/>
            <person name="Alekseeva A.E."/>
            <person name="Brusnigina N.F."/>
            <person name="Makhova M.A."/>
        </authorList>
    </citation>
    <scope>NUCLEOTIDE SEQUENCE [LARGE SCALE GENOMIC DNA]</scope>
    <source>
        <strain evidence="20 21">1000</strain>
    </source>
</reference>
<comment type="caution">
    <text evidence="15">Lacks conserved residue(s) required for the propagation of feature annotation.</text>
</comment>
<dbReference type="PROSITE" id="PS51068">
    <property type="entry name" value="FPG_CAT"/>
    <property type="match status" value="1"/>
</dbReference>
<dbReference type="InterPro" id="IPR015886">
    <property type="entry name" value="H2TH_FPG"/>
</dbReference>
<keyword evidence="12 15" id="KW-0511">Multifunctional enzyme</keyword>
<evidence type="ECO:0000256" key="12">
    <source>
        <dbReference type="ARBA" id="ARBA00023268"/>
    </source>
</evidence>
<comment type="subunit">
    <text evidence="3 15">Monomer.</text>
</comment>
<dbReference type="InterPro" id="IPR035937">
    <property type="entry name" value="FPG_N"/>
</dbReference>
<dbReference type="EMBL" id="JAJBIS010000001">
    <property type="protein sequence ID" value="MCF1349092.1"/>
    <property type="molecule type" value="Genomic_DNA"/>
</dbReference>
<comment type="catalytic activity">
    <reaction evidence="1 15">
        <text>Hydrolysis of DNA containing ring-opened 7-methylguanine residues, releasing 2,6-diamino-4-hydroxy-5-(N-methyl)formamidopyrimidine.</text>
        <dbReference type="EC" id="3.2.2.23"/>
    </reaction>
</comment>
<dbReference type="SUPFAM" id="SSF46946">
    <property type="entry name" value="S13-like H2TH domain"/>
    <property type="match status" value="1"/>
</dbReference>
<dbReference type="NCBIfam" id="NF002211">
    <property type="entry name" value="PRK01103.1"/>
    <property type="match status" value="1"/>
</dbReference>
<keyword evidence="4 15" id="KW-0479">Metal-binding</keyword>
<dbReference type="Gene3D" id="3.20.190.10">
    <property type="entry name" value="MutM-like, N-terminal"/>
    <property type="match status" value="1"/>
</dbReference>
<dbReference type="EMBL" id="QOKT01000007">
    <property type="protein sequence ID" value="RCJ01074.1"/>
    <property type="molecule type" value="Genomic_DNA"/>
</dbReference>
<dbReference type="HAMAP" id="MF_00103">
    <property type="entry name" value="Fapy_DNA_glycosyl"/>
    <property type="match status" value="1"/>
</dbReference>
<comment type="similarity">
    <text evidence="2 15">Belongs to the FPG family.</text>
</comment>
<keyword evidence="9 15" id="KW-0238">DNA-binding</keyword>
<dbReference type="Proteomes" id="UP000253077">
    <property type="component" value="Unassembled WGS sequence"/>
</dbReference>
<protein>
    <recommendedName>
        <fullName evidence="15">Formamidopyrimidine-DNA glycosylase</fullName>
        <shortName evidence="15">Fapy-DNA glycosylase</shortName>
        <ecNumber evidence="15">3.2.2.23</ecNumber>
    </recommendedName>
    <alternativeName>
        <fullName evidence="15">DNA-(apurinic or apyrimidinic site) lyase MutM</fullName>
        <shortName evidence="15">AP lyase MutM</shortName>
        <ecNumber evidence="15">4.2.99.18</ecNumber>
    </alternativeName>
</protein>
<evidence type="ECO:0000313" key="21">
    <source>
        <dbReference type="Proteomes" id="UP000253077"/>
    </source>
</evidence>
<comment type="catalytic activity">
    <reaction evidence="14 15">
        <text>2'-deoxyribonucleotide-(2'-deoxyribose 5'-phosphate)-2'-deoxyribonucleotide-DNA = a 3'-end 2'-deoxyribonucleotide-(2,3-dehydro-2,3-deoxyribose 5'-phosphate)-DNA + a 5'-end 5'-phospho-2'-deoxyribonucleoside-DNA + H(+)</text>
        <dbReference type="Rhea" id="RHEA:66592"/>
        <dbReference type="Rhea" id="RHEA-COMP:13180"/>
        <dbReference type="Rhea" id="RHEA-COMP:16897"/>
        <dbReference type="Rhea" id="RHEA-COMP:17067"/>
        <dbReference type="ChEBI" id="CHEBI:15378"/>
        <dbReference type="ChEBI" id="CHEBI:136412"/>
        <dbReference type="ChEBI" id="CHEBI:157695"/>
        <dbReference type="ChEBI" id="CHEBI:167181"/>
        <dbReference type="EC" id="4.2.99.18"/>
    </reaction>
</comment>
<reference evidence="18 23" key="3">
    <citation type="submission" date="2021-10" db="EMBL/GenBank/DDBJ databases">
        <title>Sequencing the mobilome of antimicrobial resistant bacterial isolates spanning a range of GC content: The potential of a sustainable low cost, low infrastructure approach for surveillance with Oxford Nanopore sequencing.</title>
        <authorList>
            <person name="Sands K."/>
        </authorList>
    </citation>
    <scope>NUCLEOTIDE SEQUENCE [LARGE SCALE GENOMIC DNA]</scope>
    <source>
        <strain evidence="18 23">MIN-202</strain>
    </source>
</reference>
<dbReference type="GO" id="GO:0008270">
    <property type="term" value="F:zinc ion binding"/>
    <property type="evidence" value="ECO:0007669"/>
    <property type="project" value="UniProtKB-UniRule"/>
</dbReference>
<evidence type="ECO:0000259" key="16">
    <source>
        <dbReference type="PROSITE" id="PS51066"/>
    </source>
</evidence>
<gene>
    <name evidence="15 19" type="primary">mutM</name>
    <name evidence="15" type="synonym">fpg</name>
    <name evidence="20" type="ORF">DSQ42_02260</name>
    <name evidence="19" type="ORF">FJM05_02265</name>
    <name evidence="18" type="ORF">LH652_02150</name>
</gene>
<dbReference type="InterPro" id="IPR015887">
    <property type="entry name" value="DNA_glyclase_Znf_dom_DNA_BS"/>
</dbReference>
<dbReference type="FunFam" id="1.10.8.50:FF:000003">
    <property type="entry name" value="Formamidopyrimidine-DNA glycosylase"/>
    <property type="match status" value="1"/>
</dbReference>
<evidence type="ECO:0000313" key="19">
    <source>
        <dbReference type="EMBL" id="QDI65214.1"/>
    </source>
</evidence>
<feature type="active site" description="Schiff-base intermediate with DNA" evidence="15">
    <location>
        <position position="2"/>
    </location>
</feature>
<feature type="active site" description="Proton donor; for beta-elimination activity" evidence="15">
    <location>
        <position position="59"/>
    </location>
</feature>
<dbReference type="InterPro" id="IPR010979">
    <property type="entry name" value="Ribosomal_uS13-like_H2TH"/>
</dbReference>
<feature type="domain" description="FPG-type" evidence="16">
    <location>
        <begin position="241"/>
        <end position="275"/>
    </location>
</feature>
<dbReference type="SUPFAM" id="SSF57716">
    <property type="entry name" value="Glucocorticoid receptor-like (DNA-binding domain)"/>
    <property type="match status" value="1"/>
</dbReference>
<evidence type="ECO:0000256" key="5">
    <source>
        <dbReference type="ARBA" id="ARBA00022763"/>
    </source>
</evidence>
<evidence type="ECO:0000313" key="22">
    <source>
        <dbReference type="Proteomes" id="UP000318231"/>
    </source>
</evidence>
<dbReference type="Pfam" id="PF06827">
    <property type="entry name" value="zf-FPG_IleRS"/>
    <property type="match status" value="1"/>
</dbReference>
<dbReference type="Gene3D" id="1.10.8.50">
    <property type="match status" value="1"/>
</dbReference>
<dbReference type="GO" id="GO:0003684">
    <property type="term" value="F:damaged DNA binding"/>
    <property type="evidence" value="ECO:0007669"/>
    <property type="project" value="InterPro"/>
</dbReference>
<evidence type="ECO:0000259" key="17">
    <source>
        <dbReference type="PROSITE" id="PS51068"/>
    </source>
</evidence>
<evidence type="ECO:0000256" key="3">
    <source>
        <dbReference type="ARBA" id="ARBA00011245"/>
    </source>
</evidence>
<dbReference type="SMART" id="SM01232">
    <property type="entry name" value="H2TH"/>
    <property type="match status" value="1"/>
</dbReference>